<gene>
    <name evidence="3" type="ORF">BAR24066_00170</name>
</gene>
<feature type="transmembrane region" description="Helical" evidence="2">
    <location>
        <begin position="106"/>
        <end position="128"/>
    </location>
</feature>
<sequence>MDNVMERATHRAESSDTIDADTYFQWLRLAGTARDAGTDVIGALRSAGTPEADADAIACGLTLPDGIRSAPAVATPIVSDGLPDHGIVERRSITQRDRRASSRVGYGRRIAAGAAVIALVAGATLALIHRPSTRPAEAPGRPAGQRRAATTIESHPAPIAHQQRDSGRPERSESPPTLTDRARSQSRPTPLKQTVSAPVLDTRPPMQMEAPRPESCPPGVDRLGCPGASRQTEHESPCPNGLSRIGSSCVPAAIPQHAHAIPTGFGWECDAGFIQTGGSCARLRVPPNAHVDFTGRSWECDSGYERVGESCRPS</sequence>
<keyword evidence="2" id="KW-0812">Transmembrane</keyword>
<evidence type="ECO:0000313" key="3">
    <source>
        <dbReference type="EMBL" id="VWB07604.1"/>
    </source>
</evidence>
<dbReference type="Proteomes" id="UP000494172">
    <property type="component" value="Unassembled WGS sequence"/>
</dbReference>
<accession>A0A9Q9UMJ7</accession>
<organism evidence="3 4">
    <name type="scientific">Burkholderia arboris</name>
    <dbReference type="NCBI Taxonomy" id="488730"/>
    <lineage>
        <taxon>Bacteria</taxon>
        <taxon>Pseudomonadati</taxon>
        <taxon>Pseudomonadota</taxon>
        <taxon>Betaproteobacteria</taxon>
        <taxon>Burkholderiales</taxon>
        <taxon>Burkholderiaceae</taxon>
        <taxon>Burkholderia</taxon>
        <taxon>Burkholderia cepacia complex</taxon>
    </lineage>
</organism>
<dbReference type="RefSeq" id="WP_174991227.1">
    <property type="nucleotide sequence ID" value="NZ_CABVPX010000001.1"/>
</dbReference>
<comment type="caution">
    <text evidence="3">The sequence shown here is derived from an EMBL/GenBank/DDBJ whole genome shotgun (WGS) entry which is preliminary data.</text>
</comment>
<name>A0A9Q9UMJ7_9BURK</name>
<protein>
    <submittedName>
        <fullName evidence="3">Uncharacterized protein</fullName>
    </submittedName>
</protein>
<feature type="region of interest" description="Disordered" evidence="1">
    <location>
        <begin position="131"/>
        <end position="219"/>
    </location>
</feature>
<keyword evidence="2" id="KW-0472">Membrane</keyword>
<dbReference type="Gene3D" id="2.10.25.10">
    <property type="entry name" value="Laminin"/>
    <property type="match status" value="2"/>
</dbReference>
<dbReference type="EMBL" id="CABVPX010000001">
    <property type="protein sequence ID" value="VWB07604.1"/>
    <property type="molecule type" value="Genomic_DNA"/>
</dbReference>
<feature type="compositionally biased region" description="Low complexity" evidence="1">
    <location>
        <begin position="131"/>
        <end position="151"/>
    </location>
</feature>
<dbReference type="AlphaFoldDB" id="A0A9Q9UMJ7"/>
<feature type="compositionally biased region" description="Basic and acidic residues" evidence="1">
    <location>
        <begin position="162"/>
        <end position="173"/>
    </location>
</feature>
<evidence type="ECO:0000256" key="1">
    <source>
        <dbReference type="SAM" id="MobiDB-lite"/>
    </source>
</evidence>
<feature type="compositionally biased region" description="Polar residues" evidence="1">
    <location>
        <begin position="185"/>
        <end position="196"/>
    </location>
</feature>
<evidence type="ECO:0000256" key="2">
    <source>
        <dbReference type="SAM" id="Phobius"/>
    </source>
</evidence>
<reference evidence="3 4" key="1">
    <citation type="submission" date="2019-09" db="EMBL/GenBank/DDBJ databases">
        <authorList>
            <person name="Depoorter E."/>
        </authorList>
    </citation>
    <scope>NUCLEOTIDE SEQUENCE [LARGE SCALE GENOMIC DNA]</scope>
    <source>
        <strain evidence="3">LMG 24066</strain>
    </source>
</reference>
<proteinExistence type="predicted"/>
<keyword evidence="2" id="KW-1133">Transmembrane helix</keyword>
<evidence type="ECO:0000313" key="4">
    <source>
        <dbReference type="Proteomes" id="UP000494172"/>
    </source>
</evidence>